<comment type="caution">
    <text evidence="2">The sequence shown here is derived from an EMBL/GenBank/DDBJ whole genome shotgun (WGS) entry which is preliminary data.</text>
</comment>
<evidence type="ECO:0000256" key="1">
    <source>
        <dbReference type="SAM" id="MobiDB-lite"/>
    </source>
</evidence>
<feature type="region of interest" description="Disordered" evidence="1">
    <location>
        <begin position="1"/>
        <end position="30"/>
    </location>
</feature>
<dbReference type="EMBL" id="JAACXV010000061">
    <property type="protein sequence ID" value="KAF7285146.1"/>
    <property type="molecule type" value="Genomic_DNA"/>
</dbReference>
<dbReference type="AlphaFoldDB" id="A0A834MJ05"/>
<organism evidence="2 3">
    <name type="scientific">Rhynchophorus ferrugineus</name>
    <name type="common">Red palm weevil</name>
    <name type="synonym">Curculio ferrugineus</name>
    <dbReference type="NCBI Taxonomy" id="354439"/>
    <lineage>
        <taxon>Eukaryota</taxon>
        <taxon>Metazoa</taxon>
        <taxon>Ecdysozoa</taxon>
        <taxon>Arthropoda</taxon>
        <taxon>Hexapoda</taxon>
        <taxon>Insecta</taxon>
        <taxon>Pterygota</taxon>
        <taxon>Neoptera</taxon>
        <taxon>Endopterygota</taxon>
        <taxon>Coleoptera</taxon>
        <taxon>Polyphaga</taxon>
        <taxon>Cucujiformia</taxon>
        <taxon>Curculionidae</taxon>
        <taxon>Dryophthorinae</taxon>
        <taxon>Rhynchophorus</taxon>
    </lineage>
</organism>
<evidence type="ECO:0000313" key="2">
    <source>
        <dbReference type="EMBL" id="KAF7285146.1"/>
    </source>
</evidence>
<protein>
    <submittedName>
        <fullName evidence="2">Uncharacterized protein</fullName>
    </submittedName>
</protein>
<reference evidence="2" key="1">
    <citation type="submission" date="2020-08" db="EMBL/GenBank/DDBJ databases">
        <title>Genome sequencing and assembly of the red palm weevil Rhynchophorus ferrugineus.</title>
        <authorList>
            <person name="Dias G.B."/>
            <person name="Bergman C.M."/>
            <person name="Manee M."/>
        </authorList>
    </citation>
    <scope>NUCLEOTIDE SEQUENCE</scope>
    <source>
        <strain evidence="2">AA-2017</strain>
        <tissue evidence="2">Whole larva</tissue>
    </source>
</reference>
<dbReference type="Proteomes" id="UP000625711">
    <property type="component" value="Unassembled WGS sequence"/>
</dbReference>
<evidence type="ECO:0000313" key="3">
    <source>
        <dbReference type="Proteomes" id="UP000625711"/>
    </source>
</evidence>
<proteinExistence type="predicted"/>
<accession>A0A834MJ05</accession>
<name>A0A834MJ05_RHYFE</name>
<gene>
    <name evidence="2" type="ORF">GWI33_011997</name>
</gene>
<keyword evidence="3" id="KW-1185">Reference proteome</keyword>
<sequence>MECGPLIRTIKRHSDSKMDTTPQSGRIRDGSDFQSSVITMAATCPDTFFVVLSTRRELKVPRLILAATALAQIKHNSSKARS</sequence>